<reference evidence="1 2" key="1">
    <citation type="journal article" date="2021" name="Microbiol. Spectr.">
        <title>A Single Bacterium Capable of Oxidation and Reduction of Iron at Circumneutral pH.</title>
        <authorList>
            <person name="Kato S."/>
            <person name="Ohkuma M."/>
        </authorList>
    </citation>
    <scope>NUCLEOTIDE SEQUENCE [LARGE SCALE GENOMIC DNA]</scope>
    <source>
        <strain evidence="1 2">MIZ03</strain>
    </source>
</reference>
<evidence type="ECO:0000313" key="2">
    <source>
        <dbReference type="Proteomes" id="UP000824366"/>
    </source>
</evidence>
<dbReference type="RefSeq" id="WP_223905608.1">
    <property type="nucleotide sequence ID" value="NZ_AP024238.1"/>
</dbReference>
<dbReference type="EMBL" id="AP024238">
    <property type="protein sequence ID" value="BCO29512.1"/>
    <property type="molecule type" value="Genomic_DNA"/>
</dbReference>
<dbReference type="Proteomes" id="UP000824366">
    <property type="component" value="Chromosome"/>
</dbReference>
<proteinExistence type="predicted"/>
<keyword evidence="2" id="KW-1185">Reference proteome</keyword>
<evidence type="ECO:0008006" key="3">
    <source>
        <dbReference type="Google" id="ProtNLM"/>
    </source>
</evidence>
<organism evidence="1 2">
    <name type="scientific">Rhodoferax lithotrophicus</name>
    <dbReference type="NCBI Taxonomy" id="2798804"/>
    <lineage>
        <taxon>Bacteria</taxon>
        <taxon>Pseudomonadati</taxon>
        <taxon>Pseudomonadota</taxon>
        <taxon>Betaproteobacteria</taxon>
        <taxon>Burkholderiales</taxon>
        <taxon>Comamonadaceae</taxon>
        <taxon>Rhodoferax</taxon>
    </lineage>
</organism>
<gene>
    <name evidence="1" type="ORF">MIZ03_4435</name>
</gene>
<sequence>MLRVWVLLLLLLNAGYFAWGQGWLLAYGFGPAIQSEPHRLLQQIQPEAIQIISELEARKIVAAASTAAATAKPALCLQSGVLDPQRGDALRQALQAALPAQSWVLEDVVVPERWIIYMGKYGNTAELAKKRAQLDSLHLTFEPLTNSTLAPGLSLGVFASQAQANTALEALAKRGVRTARVLQEQPERHGLRLRLPAVNDDLQASLPAVRAALAGQALVACPAGRQD</sequence>
<evidence type="ECO:0000313" key="1">
    <source>
        <dbReference type="EMBL" id="BCO29512.1"/>
    </source>
</evidence>
<protein>
    <recommendedName>
        <fullName evidence="3">SPOR domain-containing protein</fullName>
    </recommendedName>
</protein>
<accession>A0ABN6DBX9</accession>
<name>A0ABN6DBX9_9BURK</name>